<dbReference type="InterPro" id="IPR017039">
    <property type="entry name" value="Virul_fac_BrkB"/>
</dbReference>
<evidence type="ECO:0000256" key="3">
    <source>
        <dbReference type="ARBA" id="ARBA00022692"/>
    </source>
</evidence>
<comment type="caution">
    <text evidence="7">The sequence shown here is derived from an EMBL/GenBank/DDBJ whole genome shotgun (WGS) entry which is preliminary data.</text>
</comment>
<reference evidence="7" key="1">
    <citation type="submission" date="2022-08" db="EMBL/GenBank/DDBJ databases">
        <title>Chelativorans sichuanense sp. nov., a paraffin oil-degrading bacterium isolated from a mixture of oil-based drill cuttings and paddy soil.</title>
        <authorList>
            <person name="Yu J."/>
            <person name="Liu H."/>
            <person name="Chen Q."/>
        </authorList>
    </citation>
    <scope>NUCLEOTIDE SEQUENCE</scope>
    <source>
        <strain evidence="7">SCAU 2101</strain>
    </source>
</reference>
<dbReference type="PIRSF" id="PIRSF035875">
    <property type="entry name" value="RNase_BN"/>
    <property type="match status" value="1"/>
</dbReference>
<dbReference type="RefSeq" id="WP_261515728.1">
    <property type="nucleotide sequence ID" value="NZ_JAODNV010000011.1"/>
</dbReference>
<evidence type="ECO:0000256" key="2">
    <source>
        <dbReference type="ARBA" id="ARBA00022475"/>
    </source>
</evidence>
<comment type="subcellular location">
    <subcellularLocation>
        <location evidence="1">Cell membrane</location>
        <topology evidence="1">Multi-pass membrane protein</topology>
    </subcellularLocation>
</comment>
<protein>
    <submittedName>
        <fullName evidence="7">YihY/virulence factor BrkB family protein</fullName>
    </submittedName>
</protein>
<dbReference type="EMBL" id="JAODNV010000011">
    <property type="protein sequence ID" value="MCT8990836.1"/>
    <property type="molecule type" value="Genomic_DNA"/>
</dbReference>
<proteinExistence type="predicted"/>
<evidence type="ECO:0000256" key="5">
    <source>
        <dbReference type="ARBA" id="ARBA00023136"/>
    </source>
</evidence>
<keyword evidence="3 6" id="KW-0812">Transmembrane</keyword>
<dbReference type="GO" id="GO:0005886">
    <property type="term" value="C:plasma membrane"/>
    <property type="evidence" value="ECO:0007669"/>
    <property type="project" value="UniProtKB-SubCell"/>
</dbReference>
<feature type="transmembrane region" description="Helical" evidence="6">
    <location>
        <begin position="226"/>
        <end position="248"/>
    </location>
</feature>
<feature type="transmembrane region" description="Helical" evidence="6">
    <location>
        <begin position="108"/>
        <end position="132"/>
    </location>
</feature>
<keyword evidence="5 6" id="KW-0472">Membrane</keyword>
<evidence type="ECO:0000313" key="7">
    <source>
        <dbReference type="EMBL" id="MCT8990836.1"/>
    </source>
</evidence>
<organism evidence="7 8">
    <name type="scientific">Chelativorans petroleitrophicus</name>
    <dbReference type="NCBI Taxonomy" id="2975484"/>
    <lineage>
        <taxon>Bacteria</taxon>
        <taxon>Pseudomonadati</taxon>
        <taxon>Pseudomonadota</taxon>
        <taxon>Alphaproteobacteria</taxon>
        <taxon>Hyphomicrobiales</taxon>
        <taxon>Phyllobacteriaceae</taxon>
        <taxon>Chelativorans</taxon>
    </lineage>
</organism>
<accession>A0A9X2XA11</accession>
<feature type="transmembrane region" description="Helical" evidence="6">
    <location>
        <begin position="260"/>
        <end position="281"/>
    </location>
</feature>
<evidence type="ECO:0000256" key="6">
    <source>
        <dbReference type="SAM" id="Phobius"/>
    </source>
</evidence>
<keyword evidence="8" id="KW-1185">Reference proteome</keyword>
<keyword evidence="4 6" id="KW-1133">Transmembrane helix</keyword>
<evidence type="ECO:0000313" key="8">
    <source>
        <dbReference type="Proteomes" id="UP001149009"/>
    </source>
</evidence>
<sequence length="294" mass="31449">MADVKHGPALQGSNALSSGRRAGWRDIARRVMRSFSTDSVPLVAAGVTFYLLLALFPALGALVSLYGLIADPAVISSHVEQLSGILPEAAVGIISGQLDSLAAQDSNVLGVGFVIGLAFALWSANGGVKALFEAMNIAYDDTEKRGFIRLSLLTLAFTLCAILLAAIFIVVMGLVPAILAFLNLGRGTELLVAVLRWAGLVIAVLIAVSALYRFGPSRKHARWRWFSLGAIFATLGWLVASWAFSFYLQNFANYNATYGALGAVIGMMMWIWISTIVLILGAEIDAEMEPRARA</sequence>
<dbReference type="PANTHER" id="PTHR30213:SF0">
    <property type="entry name" value="UPF0761 MEMBRANE PROTEIN YIHY"/>
    <property type="match status" value="1"/>
</dbReference>
<name>A0A9X2XA11_9HYPH</name>
<dbReference type="NCBIfam" id="TIGR00765">
    <property type="entry name" value="yihY_not_rbn"/>
    <property type="match status" value="1"/>
</dbReference>
<dbReference type="Proteomes" id="UP001149009">
    <property type="component" value="Unassembled WGS sequence"/>
</dbReference>
<gene>
    <name evidence="7" type="ORF">NYR54_11125</name>
</gene>
<keyword evidence="2" id="KW-1003">Cell membrane</keyword>
<dbReference type="Pfam" id="PF03631">
    <property type="entry name" value="Virul_fac_BrkB"/>
    <property type="match status" value="1"/>
</dbReference>
<feature type="transmembrane region" description="Helical" evidence="6">
    <location>
        <begin position="152"/>
        <end position="182"/>
    </location>
</feature>
<dbReference type="PANTHER" id="PTHR30213">
    <property type="entry name" value="INNER MEMBRANE PROTEIN YHJD"/>
    <property type="match status" value="1"/>
</dbReference>
<evidence type="ECO:0000256" key="1">
    <source>
        <dbReference type="ARBA" id="ARBA00004651"/>
    </source>
</evidence>
<feature type="transmembrane region" description="Helical" evidence="6">
    <location>
        <begin position="42"/>
        <end position="69"/>
    </location>
</feature>
<dbReference type="AlphaFoldDB" id="A0A9X2XA11"/>
<evidence type="ECO:0000256" key="4">
    <source>
        <dbReference type="ARBA" id="ARBA00022989"/>
    </source>
</evidence>
<feature type="transmembrane region" description="Helical" evidence="6">
    <location>
        <begin position="194"/>
        <end position="214"/>
    </location>
</feature>